<evidence type="ECO:0000313" key="1">
    <source>
        <dbReference type="EMBL" id="KAG7362740.1"/>
    </source>
</evidence>
<comment type="caution">
    <text evidence="1">The sequence shown here is derived from an EMBL/GenBank/DDBJ whole genome shotgun (WGS) entry which is preliminary data.</text>
</comment>
<reference evidence="1" key="1">
    <citation type="journal article" date="2021" name="Sci. Rep.">
        <title>Diploid genomic architecture of Nitzschia inconspicua, an elite biomass production diatom.</title>
        <authorList>
            <person name="Oliver A."/>
            <person name="Podell S."/>
            <person name="Pinowska A."/>
            <person name="Traller J.C."/>
            <person name="Smith S.R."/>
            <person name="McClure R."/>
            <person name="Beliaev A."/>
            <person name="Bohutskyi P."/>
            <person name="Hill E.A."/>
            <person name="Rabines A."/>
            <person name="Zheng H."/>
            <person name="Allen L.Z."/>
            <person name="Kuo A."/>
            <person name="Grigoriev I.V."/>
            <person name="Allen A.E."/>
            <person name="Hazlebeck D."/>
            <person name="Allen E.E."/>
        </authorList>
    </citation>
    <scope>NUCLEOTIDE SEQUENCE</scope>
    <source>
        <strain evidence="1">Hildebrandi</strain>
    </source>
</reference>
<evidence type="ECO:0000313" key="2">
    <source>
        <dbReference type="Proteomes" id="UP000693970"/>
    </source>
</evidence>
<dbReference type="Proteomes" id="UP000693970">
    <property type="component" value="Unassembled WGS sequence"/>
</dbReference>
<accession>A0A9K3PX19</accession>
<keyword evidence="2" id="KW-1185">Reference proteome</keyword>
<proteinExistence type="predicted"/>
<dbReference type="OrthoDB" id="56407at2759"/>
<reference evidence="1" key="2">
    <citation type="submission" date="2021-04" db="EMBL/GenBank/DDBJ databases">
        <authorList>
            <person name="Podell S."/>
        </authorList>
    </citation>
    <scope>NUCLEOTIDE SEQUENCE</scope>
    <source>
        <strain evidence="1">Hildebrandi</strain>
    </source>
</reference>
<sequence length="468" mass="49789">MRRASGVFTLVIEELEENQQCSNAVSIADTNPTGQVSIFGSTKYSNIDSSLPECQQTAISSSGVWYSFCLDSTRFVQARVDDFDGSVTVYSGSCNELQYAAADSSGKVMWTASKGEKYWVFVHGVGKITGDFALSILAGGLLRPTPNSNNQCIFSERLLTPKWGTAVSVTNTTVNGHIAYHAPGCGELLDPSTSSGLWYSVIGNGAGLRASTCDTTSGFIARVAVHGGSCQSLMCIDEGGPNCGEESSVAWIGEVRKEYFILVEGLSSSFGEFNLTLEEVIPQSSSGCTTPVEVSLNQISILGSTVDGSSHDGRLCIGTAFASSTVWYAIEGTGGAMFASTCDPNSDIFAKLEIYTGDCDALKCSPSETYGFGNQMAIEWDTVLGENYLLQVYGSGTPGNGDFTINVEELPSNHKCTGASEDFEFGSSLRVSTVFCSKAGPSSRSDIIENGSWYKIDVPTRQRVIFSA</sequence>
<organism evidence="1 2">
    <name type="scientific">Nitzschia inconspicua</name>
    <dbReference type="NCBI Taxonomy" id="303405"/>
    <lineage>
        <taxon>Eukaryota</taxon>
        <taxon>Sar</taxon>
        <taxon>Stramenopiles</taxon>
        <taxon>Ochrophyta</taxon>
        <taxon>Bacillariophyta</taxon>
        <taxon>Bacillariophyceae</taxon>
        <taxon>Bacillariophycidae</taxon>
        <taxon>Bacillariales</taxon>
        <taxon>Bacillariaceae</taxon>
        <taxon>Nitzschia</taxon>
    </lineage>
</organism>
<gene>
    <name evidence="1" type="ORF">IV203_026100</name>
</gene>
<name>A0A9K3PX19_9STRA</name>
<protein>
    <submittedName>
        <fullName evidence="1">Uncharacterized protein</fullName>
    </submittedName>
</protein>
<dbReference type="EMBL" id="JAGRRH010000010">
    <property type="protein sequence ID" value="KAG7362740.1"/>
    <property type="molecule type" value="Genomic_DNA"/>
</dbReference>
<dbReference type="AlphaFoldDB" id="A0A9K3PX19"/>